<gene>
    <name evidence="1" type="ORF">A3207_00585</name>
</gene>
<dbReference type="EMBL" id="LVVT01000001">
    <property type="protein sequence ID" value="TQS84572.1"/>
    <property type="molecule type" value="Genomic_DNA"/>
</dbReference>
<protein>
    <submittedName>
        <fullName evidence="1">Uncharacterized protein</fullName>
    </submittedName>
</protein>
<reference evidence="1" key="1">
    <citation type="submission" date="2016-03" db="EMBL/GenBank/DDBJ databases">
        <authorList>
            <person name="Borrel G."/>
            <person name="Mccann A."/>
            <person name="O'Toole P.W."/>
        </authorList>
    </citation>
    <scope>NUCLEOTIDE SEQUENCE</scope>
    <source>
        <strain evidence="1">183</strain>
    </source>
</reference>
<proteinExistence type="predicted"/>
<sequence length="82" mass="9760">MHYEVVIDVEVVESHSVKLDSDEKLTYEDLAYRAFQAVREGKSDRIEADCRDYWEMIEIYEGDLLTEEFTLTEEDCDDGWRD</sequence>
<dbReference type="GeneID" id="41323411"/>
<accession>A0A8J8TEC2</accession>
<comment type="caution">
    <text evidence="1">The sequence shown here is derived from an EMBL/GenBank/DDBJ whole genome shotgun (WGS) entry which is preliminary data.</text>
</comment>
<dbReference type="Proteomes" id="UP000752814">
    <property type="component" value="Unassembled WGS sequence"/>
</dbReference>
<evidence type="ECO:0000313" key="2">
    <source>
        <dbReference type="Proteomes" id="UP000752814"/>
    </source>
</evidence>
<dbReference type="RefSeq" id="WP_020448881.1">
    <property type="nucleotide sequence ID" value="NZ_CAYAYJ010000005.1"/>
</dbReference>
<organism evidence="1 2">
    <name type="scientific">Candidatus Methanomassiliicoccus intestinalis</name>
    <dbReference type="NCBI Taxonomy" id="1406512"/>
    <lineage>
        <taxon>Archaea</taxon>
        <taxon>Methanobacteriati</taxon>
        <taxon>Thermoplasmatota</taxon>
        <taxon>Thermoplasmata</taxon>
        <taxon>Methanomassiliicoccales</taxon>
        <taxon>Methanomassiliicoccaceae</taxon>
        <taxon>Methanomassiliicoccus</taxon>
    </lineage>
</organism>
<name>A0A8J8TEC2_9ARCH</name>
<evidence type="ECO:0000313" key="1">
    <source>
        <dbReference type="EMBL" id="TQS84572.1"/>
    </source>
</evidence>
<dbReference type="AlphaFoldDB" id="A0A8J8TEC2"/>